<evidence type="ECO:0000313" key="4">
    <source>
        <dbReference type="EMBL" id="PNI53197.1"/>
    </source>
</evidence>
<organism evidence="4 5">
    <name type="scientific">Pan troglodytes</name>
    <name type="common">Chimpanzee</name>
    <dbReference type="NCBI Taxonomy" id="9598"/>
    <lineage>
        <taxon>Eukaryota</taxon>
        <taxon>Metazoa</taxon>
        <taxon>Chordata</taxon>
        <taxon>Craniata</taxon>
        <taxon>Vertebrata</taxon>
        <taxon>Euteleostomi</taxon>
        <taxon>Mammalia</taxon>
        <taxon>Eutheria</taxon>
        <taxon>Euarchontoglires</taxon>
        <taxon>Primates</taxon>
        <taxon>Haplorrhini</taxon>
        <taxon>Catarrhini</taxon>
        <taxon>Hominidae</taxon>
        <taxon>Pan</taxon>
    </lineage>
</organism>
<dbReference type="Proteomes" id="UP000236370">
    <property type="component" value="Unassembled WGS sequence"/>
</dbReference>
<gene>
    <name evidence="4" type="ORF">CK820_G0025220</name>
</gene>
<dbReference type="GO" id="GO:0016874">
    <property type="term" value="F:ligase activity"/>
    <property type="evidence" value="ECO:0007669"/>
    <property type="project" value="UniProtKB-KW"/>
</dbReference>
<accession>A0A2J8M0Z5</accession>
<dbReference type="InterPro" id="IPR051437">
    <property type="entry name" value="TTLL_monoglycylase"/>
</dbReference>
<protein>
    <submittedName>
        <fullName evidence="4">TTLL3 isoform 20</fullName>
    </submittedName>
</protein>
<proteinExistence type="predicted"/>
<name>A0A2J8M0Z5_PANTR</name>
<dbReference type="PANTHER" id="PTHR45870:SF1">
    <property type="entry name" value="TUBULIN MONOGLYCYLASE TTLL3"/>
    <property type="match status" value="1"/>
</dbReference>
<dbReference type="AlphaFoldDB" id="A0A2J8M0Z5"/>
<evidence type="ECO:0000256" key="1">
    <source>
        <dbReference type="ARBA" id="ARBA00022598"/>
    </source>
</evidence>
<keyword evidence="2" id="KW-0547">Nucleotide-binding</keyword>
<dbReference type="GO" id="GO:0005524">
    <property type="term" value="F:ATP binding"/>
    <property type="evidence" value="ECO:0007669"/>
    <property type="project" value="UniProtKB-KW"/>
</dbReference>
<feature type="non-terminal residue" evidence="4">
    <location>
        <position position="192"/>
    </location>
</feature>
<reference evidence="4 5" key="1">
    <citation type="submission" date="2017-12" db="EMBL/GenBank/DDBJ databases">
        <title>High-resolution comparative analysis of great ape genomes.</title>
        <authorList>
            <person name="Pollen A."/>
            <person name="Hastie A."/>
            <person name="Hormozdiari F."/>
            <person name="Dougherty M."/>
            <person name="Liu R."/>
            <person name="Chaisson M."/>
            <person name="Hoppe E."/>
            <person name="Hill C."/>
            <person name="Pang A."/>
            <person name="Hillier L."/>
            <person name="Baker C."/>
            <person name="Armstrong J."/>
            <person name="Shendure J."/>
            <person name="Paten B."/>
            <person name="Wilson R."/>
            <person name="Chao H."/>
            <person name="Schneider V."/>
            <person name="Ventura M."/>
            <person name="Kronenberg Z."/>
            <person name="Murali S."/>
            <person name="Gordon D."/>
            <person name="Cantsilieris S."/>
            <person name="Munson K."/>
            <person name="Nelson B."/>
            <person name="Raja A."/>
            <person name="Underwood J."/>
            <person name="Diekhans M."/>
            <person name="Fiddes I."/>
            <person name="Haussler D."/>
            <person name="Eichler E."/>
        </authorList>
    </citation>
    <scope>NUCLEOTIDE SEQUENCE [LARGE SCALE GENOMIC DNA]</scope>
    <source>
        <strain evidence="4">Yerkes chimp pedigree #C0471</strain>
    </source>
</reference>
<evidence type="ECO:0000313" key="5">
    <source>
        <dbReference type="Proteomes" id="UP000236370"/>
    </source>
</evidence>
<dbReference type="EMBL" id="NBAG03000274">
    <property type="protein sequence ID" value="PNI53197.1"/>
    <property type="molecule type" value="Genomic_DNA"/>
</dbReference>
<evidence type="ECO:0000256" key="3">
    <source>
        <dbReference type="ARBA" id="ARBA00022840"/>
    </source>
</evidence>
<dbReference type="PANTHER" id="PTHR45870">
    <property type="entry name" value="TUBULIN MONOGLYCYLASE TTLL3"/>
    <property type="match status" value="1"/>
</dbReference>
<keyword evidence="1" id="KW-0436">Ligase</keyword>
<comment type="caution">
    <text evidence="4">The sequence shown here is derived from an EMBL/GenBank/DDBJ whole genome shotgun (WGS) entry which is preliminary data.</text>
</comment>
<sequence>KFDDLDGTHALMSRMVQNETPYFIWTTRRDVLDCRFLSKDQMINHYARAGSFTTKVGLCLNLRNLPWFDEVDANSFFPRCYRLGAEDDKKAFIGDKQPKKQEKNPVLVSPEFVDEALCACEEYLSNLAHMDIDKDLEAPLYLTPKGWSLFLQRYYQVVHEGAELRHLDTQVQRCEDILQQLRAVVPQIDMEG</sequence>
<feature type="non-terminal residue" evidence="4">
    <location>
        <position position="1"/>
    </location>
</feature>
<evidence type="ECO:0000256" key="2">
    <source>
        <dbReference type="ARBA" id="ARBA00022741"/>
    </source>
</evidence>
<keyword evidence="3" id="KW-0067">ATP-binding</keyword>